<evidence type="ECO:0000313" key="7">
    <source>
        <dbReference type="EMBL" id="KAK3321394.1"/>
    </source>
</evidence>
<sequence length="293" mass="34074">MKPFTYLPLPALALATSLFVSSVLSHPGNNPHALRPDTPAAAAGFPPEEDKYFQEPGATEILGHYDARYYHGLVPYDEHRVVLRHLIRSYLTIMKDLGIETWLAHGTLLGWWWNGRIMPWDYDLDVQVSHQTLFYLAANHNRTMHEYTFIDDDATGDQQTKTYLLDINPHHADMGRAQGQNVIDGRWIDTSNGMFIDITGLAERDPQHSPGVWSCKNFHRYRTRDLYPMRVTEFEGVEARIPYNFESVLISEYGRKSLIMTQWEGHRWDADYKEWIRIEANDHDEPVMMRPGW</sequence>
<evidence type="ECO:0000256" key="1">
    <source>
        <dbReference type="ARBA" id="ARBA00004167"/>
    </source>
</evidence>
<dbReference type="InterPro" id="IPR007074">
    <property type="entry name" value="LicD/FKTN/FKRP_NTP_transf"/>
</dbReference>
<keyword evidence="5" id="KW-0732">Signal</keyword>
<evidence type="ECO:0000259" key="6">
    <source>
        <dbReference type="Pfam" id="PF04991"/>
    </source>
</evidence>
<feature type="signal peptide" evidence="5">
    <location>
        <begin position="1"/>
        <end position="25"/>
    </location>
</feature>
<dbReference type="PANTHER" id="PTHR15407">
    <property type="entry name" value="FUKUTIN-RELATED"/>
    <property type="match status" value="1"/>
</dbReference>
<reference evidence="7" key="1">
    <citation type="journal article" date="2023" name="Mol. Phylogenet. Evol.">
        <title>Genome-scale phylogeny and comparative genomics of the fungal order Sordariales.</title>
        <authorList>
            <person name="Hensen N."/>
            <person name="Bonometti L."/>
            <person name="Westerberg I."/>
            <person name="Brannstrom I.O."/>
            <person name="Guillou S."/>
            <person name="Cros-Aarteil S."/>
            <person name="Calhoun S."/>
            <person name="Haridas S."/>
            <person name="Kuo A."/>
            <person name="Mondo S."/>
            <person name="Pangilinan J."/>
            <person name="Riley R."/>
            <person name="LaButti K."/>
            <person name="Andreopoulos B."/>
            <person name="Lipzen A."/>
            <person name="Chen C."/>
            <person name="Yan M."/>
            <person name="Daum C."/>
            <person name="Ng V."/>
            <person name="Clum A."/>
            <person name="Steindorff A."/>
            <person name="Ohm R.A."/>
            <person name="Martin F."/>
            <person name="Silar P."/>
            <person name="Natvig D.O."/>
            <person name="Lalanne C."/>
            <person name="Gautier V."/>
            <person name="Ament-Velasquez S.L."/>
            <person name="Kruys A."/>
            <person name="Hutchinson M.I."/>
            <person name="Powell A.J."/>
            <person name="Barry K."/>
            <person name="Miller A.N."/>
            <person name="Grigoriev I.V."/>
            <person name="Debuchy R."/>
            <person name="Gladieux P."/>
            <person name="Hiltunen Thoren M."/>
            <person name="Johannesson H."/>
        </authorList>
    </citation>
    <scope>NUCLEOTIDE SEQUENCE</scope>
    <source>
        <strain evidence="7">SMH4131-1</strain>
    </source>
</reference>
<evidence type="ECO:0000256" key="3">
    <source>
        <dbReference type="ARBA" id="ARBA00022989"/>
    </source>
</evidence>
<gene>
    <name evidence="7" type="ORF">B0T19DRAFT_388067</name>
</gene>
<keyword evidence="8" id="KW-1185">Reference proteome</keyword>
<comment type="subcellular location">
    <subcellularLocation>
        <location evidence="1">Membrane</location>
        <topology evidence="1">Single-pass membrane protein</topology>
    </subcellularLocation>
</comment>
<feature type="domain" description="LicD/FKTN/FKRP nucleotidyltransferase" evidence="6">
    <location>
        <begin position="95"/>
        <end position="206"/>
    </location>
</feature>
<keyword evidence="2" id="KW-0812">Transmembrane</keyword>
<name>A0AAE0M826_9PEZI</name>
<dbReference type="GO" id="GO:0009100">
    <property type="term" value="P:glycoprotein metabolic process"/>
    <property type="evidence" value="ECO:0007669"/>
    <property type="project" value="UniProtKB-ARBA"/>
</dbReference>
<reference evidence="7" key="2">
    <citation type="submission" date="2023-06" db="EMBL/GenBank/DDBJ databases">
        <authorList>
            <consortium name="Lawrence Berkeley National Laboratory"/>
            <person name="Haridas S."/>
            <person name="Hensen N."/>
            <person name="Bonometti L."/>
            <person name="Westerberg I."/>
            <person name="Brannstrom I.O."/>
            <person name="Guillou S."/>
            <person name="Cros-Aarteil S."/>
            <person name="Calhoun S."/>
            <person name="Kuo A."/>
            <person name="Mondo S."/>
            <person name="Pangilinan J."/>
            <person name="Riley R."/>
            <person name="Labutti K."/>
            <person name="Andreopoulos B."/>
            <person name="Lipzen A."/>
            <person name="Chen C."/>
            <person name="Yanf M."/>
            <person name="Daum C."/>
            <person name="Ng V."/>
            <person name="Clum A."/>
            <person name="Steindorff A."/>
            <person name="Ohm R."/>
            <person name="Martin F."/>
            <person name="Silar P."/>
            <person name="Natvig D."/>
            <person name="Lalanne C."/>
            <person name="Gautier V."/>
            <person name="Ament-Velasquez S.L."/>
            <person name="Kruys A."/>
            <person name="Hutchinson M.I."/>
            <person name="Powell A.J."/>
            <person name="Barry K."/>
            <person name="Miller A.N."/>
            <person name="Grigoriev I.V."/>
            <person name="Debuchy R."/>
            <person name="Gladieux P."/>
            <person name="Thoren M.H."/>
            <person name="Johannesson H."/>
        </authorList>
    </citation>
    <scope>NUCLEOTIDE SEQUENCE</scope>
    <source>
        <strain evidence="7">SMH4131-1</strain>
    </source>
</reference>
<evidence type="ECO:0000313" key="8">
    <source>
        <dbReference type="Proteomes" id="UP001286456"/>
    </source>
</evidence>
<protein>
    <submittedName>
        <fullName evidence="7">LicD family-domain-containing protein</fullName>
    </submittedName>
</protein>
<accession>A0AAE0M826</accession>
<proteinExistence type="predicted"/>
<feature type="chain" id="PRO_5041985694" evidence="5">
    <location>
        <begin position="26"/>
        <end position="293"/>
    </location>
</feature>
<dbReference type="PANTHER" id="PTHR15407:SF28">
    <property type="entry name" value="RIBITOL-5-PHOSPHATE TRANSFERASE FKTN"/>
    <property type="match status" value="1"/>
</dbReference>
<evidence type="ECO:0000256" key="2">
    <source>
        <dbReference type="ARBA" id="ARBA00022692"/>
    </source>
</evidence>
<organism evidence="7 8">
    <name type="scientific">Cercophora scortea</name>
    <dbReference type="NCBI Taxonomy" id="314031"/>
    <lineage>
        <taxon>Eukaryota</taxon>
        <taxon>Fungi</taxon>
        <taxon>Dikarya</taxon>
        <taxon>Ascomycota</taxon>
        <taxon>Pezizomycotina</taxon>
        <taxon>Sordariomycetes</taxon>
        <taxon>Sordariomycetidae</taxon>
        <taxon>Sordariales</taxon>
        <taxon>Lasiosphaeriaceae</taxon>
        <taxon>Cercophora</taxon>
    </lineage>
</organism>
<dbReference type="EMBL" id="JAUEPO010000005">
    <property type="protein sequence ID" value="KAK3321394.1"/>
    <property type="molecule type" value="Genomic_DNA"/>
</dbReference>
<dbReference type="GO" id="GO:0016020">
    <property type="term" value="C:membrane"/>
    <property type="evidence" value="ECO:0007669"/>
    <property type="project" value="UniProtKB-SubCell"/>
</dbReference>
<evidence type="ECO:0000256" key="4">
    <source>
        <dbReference type="ARBA" id="ARBA00023136"/>
    </source>
</evidence>
<keyword evidence="3" id="KW-1133">Transmembrane helix</keyword>
<dbReference type="AlphaFoldDB" id="A0AAE0M826"/>
<comment type="caution">
    <text evidence="7">The sequence shown here is derived from an EMBL/GenBank/DDBJ whole genome shotgun (WGS) entry which is preliminary data.</text>
</comment>
<dbReference type="InterPro" id="IPR009644">
    <property type="entry name" value="FKTN/MNN4/W02B3.4-1"/>
</dbReference>
<evidence type="ECO:0000256" key="5">
    <source>
        <dbReference type="SAM" id="SignalP"/>
    </source>
</evidence>
<dbReference type="Pfam" id="PF04991">
    <property type="entry name" value="LicD"/>
    <property type="match status" value="1"/>
</dbReference>
<keyword evidence="4" id="KW-0472">Membrane</keyword>
<dbReference type="Proteomes" id="UP001286456">
    <property type="component" value="Unassembled WGS sequence"/>
</dbReference>